<dbReference type="InterPro" id="IPR001480">
    <property type="entry name" value="Bulb-type_lectin_dom"/>
</dbReference>
<dbReference type="InterPro" id="IPR000858">
    <property type="entry name" value="S_locus_glycoprot_dom"/>
</dbReference>
<feature type="compositionally biased region" description="Polar residues" evidence="17">
    <location>
        <begin position="863"/>
        <end position="874"/>
    </location>
</feature>
<name>A0AAV7EVE5_ARIFI</name>
<sequence length="874" mass="96397">MDGILRFGASELSFFFSFSLPNDASPILFRIGGGTSTMAAVIAFFLFSVISLSSCEARDTITRDTGLKDGETLVSAGGKFELGFFTLGGRPSGYRYVEIRYTSDSGRPVPVIWVANKETPLADDSSGAISINENGSLVVTDGRDQNPLWSTPGSIALRNTSARLWDTGNLVLLDMDTEEIVWESFDHPDHAFVSQMKVGINVYTNQSRFLKSWKGPSDPSVGNFTLGISPLKPYQTVIWADSGIHWRSGPWNSRTFLGVPWMTSFYLNGFSFTTEGGSVDFRAEIFNESESNQTLFMLNSTGSLERLIWGVDSKAWVSNGGVPMSECDVYGKCGPSGVCNPLQSPLCTCLRGFEPRFEEEWSKGNWTGGCVRRNPLSCEANGSSAAEKKEHGFLRLQNVKPPDSIAWLSFDGAQGCEGLCLRNCSCAAYAFDDGIGCMFWREELMDLQQFPIDGVDLYLRLPVSELVPGGQKRAVPGGKKRVEVIVVTVVVLGTTTICVFVFLVWRWIARHGEPGESDEANQRGNHAVGSATNSLPINLKQEQGPELPIFDFIVVSHATDNFSPANMLGEGGFGPVYKGRLPGGQEIAVKKLSRSSGQGLQEFRNEVLVISKVQHKNLVRLLGYCVHGEEKMLVYEYMPNKSLDAFIFDEKKLDWPQRFHVIEGIARGLLYLHRDSRLKIIHRDLKASNILLDNDLNPKISDFGLARIFGGDQIQEKTKRVVGTYGYMSPEYAMEGRFSEKSDIFSFGVLLLEIVSGKKNTSFYNDEHSLNLLSLAWKLWNNGQALELIDSVLSSTYSEPEVKRCIHVGLLCVQEFAVDRPSTSAITLFLGTDTVISPIPKQPAFTVAKSRESPSSSDEGSSINNVTITTLDGR</sequence>
<proteinExistence type="inferred from homology"/>
<dbReference type="CDD" id="cd14066">
    <property type="entry name" value="STKc_IRAK"/>
    <property type="match status" value="1"/>
</dbReference>
<accession>A0AAV7EVE5</accession>
<keyword evidence="8 16" id="KW-0418">Kinase</keyword>
<dbReference type="Pfam" id="PF08276">
    <property type="entry name" value="PAN_2"/>
    <property type="match status" value="1"/>
</dbReference>
<dbReference type="SMART" id="SM00220">
    <property type="entry name" value="S_TKc"/>
    <property type="match status" value="1"/>
</dbReference>
<evidence type="ECO:0000256" key="10">
    <source>
        <dbReference type="ARBA" id="ARBA00022989"/>
    </source>
</evidence>
<evidence type="ECO:0000256" key="17">
    <source>
        <dbReference type="SAM" id="MobiDB-lite"/>
    </source>
</evidence>
<evidence type="ECO:0000259" key="21">
    <source>
        <dbReference type="PROSITE" id="PS50948"/>
    </source>
</evidence>
<dbReference type="InterPro" id="IPR011009">
    <property type="entry name" value="Kinase-like_dom_sf"/>
</dbReference>
<evidence type="ECO:0000256" key="6">
    <source>
        <dbReference type="ARBA" id="ARBA00022729"/>
    </source>
</evidence>
<keyword evidence="5 18" id="KW-0812">Transmembrane</keyword>
<dbReference type="EC" id="2.7.11.1" evidence="16"/>
<feature type="transmembrane region" description="Helical" evidence="18">
    <location>
        <begin position="482"/>
        <end position="508"/>
    </location>
</feature>
<evidence type="ECO:0000256" key="18">
    <source>
        <dbReference type="SAM" id="Phobius"/>
    </source>
</evidence>
<dbReference type="InterPro" id="IPR003609">
    <property type="entry name" value="Pan_app"/>
</dbReference>
<feature type="domain" description="Bulb-type lectin" evidence="20">
    <location>
        <begin position="58"/>
        <end position="185"/>
    </location>
</feature>
<keyword evidence="4 16" id="KW-0808">Transferase</keyword>
<protein>
    <recommendedName>
        <fullName evidence="16">Receptor-like serine/threonine-protein kinase</fullName>
        <ecNumber evidence="16">2.7.11.1</ecNumber>
    </recommendedName>
</protein>
<evidence type="ECO:0000256" key="11">
    <source>
        <dbReference type="ARBA" id="ARBA00023136"/>
    </source>
</evidence>
<evidence type="ECO:0000256" key="5">
    <source>
        <dbReference type="ARBA" id="ARBA00022692"/>
    </source>
</evidence>
<dbReference type="SMART" id="SM00108">
    <property type="entry name" value="B_lectin"/>
    <property type="match status" value="1"/>
</dbReference>
<keyword evidence="12" id="KW-1015">Disulfide bond</keyword>
<dbReference type="PROSITE" id="PS50927">
    <property type="entry name" value="BULB_LECTIN"/>
    <property type="match status" value="1"/>
</dbReference>
<organism evidence="22 23">
    <name type="scientific">Aristolochia fimbriata</name>
    <name type="common">White veined hardy Dutchman's pipe vine</name>
    <dbReference type="NCBI Taxonomy" id="158543"/>
    <lineage>
        <taxon>Eukaryota</taxon>
        <taxon>Viridiplantae</taxon>
        <taxon>Streptophyta</taxon>
        <taxon>Embryophyta</taxon>
        <taxon>Tracheophyta</taxon>
        <taxon>Spermatophyta</taxon>
        <taxon>Magnoliopsida</taxon>
        <taxon>Magnoliidae</taxon>
        <taxon>Piperales</taxon>
        <taxon>Aristolochiaceae</taxon>
        <taxon>Aristolochia</taxon>
    </lineage>
</organism>
<keyword evidence="3 16" id="KW-0723">Serine/threonine-protein kinase</keyword>
<dbReference type="InterPro" id="IPR024171">
    <property type="entry name" value="SRK-like_kinase"/>
</dbReference>
<evidence type="ECO:0000256" key="7">
    <source>
        <dbReference type="ARBA" id="ARBA00022741"/>
    </source>
</evidence>
<dbReference type="CDD" id="cd01098">
    <property type="entry name" value="PAN_AP_plant"/>
    <property type="match status" value="1"/>
</dbReference>
<dbReference type="SUPFAM" id="SSF56112">
    <property type="entry name" value="Protein kinase-like (PK-like)"/>
    <property type="match status" value="1"/>
</dbReference>
<dbReference type="GO" id="GO:0004674">
    <property type="term" value="F:protein serine/threonine kinase activity"/>
    <property type="evidence" value="ECO:0007669"/>
    <property type="project" value="UniProtKB-KW"/>
</dbReference>
<feature type="domain" description="Apple" evidence="21">
    <location>
        <begin position="378"/>
        <end position="462"/>
    </location>
</feature>
<evidence type="ECO:0000256" key="14">
    <source>
        <dbReference type="ARBA" id="ARBA00047899"/>
    </source>
</evidence>
<comment type="subcellular location">
    <subcellularLocation>
        <location evidence="1">Cell membrane</location>
        <topology evidence="1">Single-pass type I membrane protein</topology>
    </subcellularLocation>
</comment>
<dbReference type="SUPFAM" id="SSF51110">
    <property type="entry name" value="alpha-D-mannose-specific plant lectins"/>
    <property type="match status" value="1"/>
</dbReference>
<evidence type="ECO:0000256" key="9">
    <source>
        <dbReference type="ARBA" id="ARBA00022840"/>
    </source>
</evidence>
<evidence type="ECO:0000256" key="12">
    <source>
        <dbReference type="ARBA" id="ARBA00023157"/>
    </source>
</evidence>
<dbReference type="FunFam" id="1.10.510.10:FF:000060">
    <property type="entry name" value="G-type lectin S-receptor-like serine/threonine-protein kinase"/>
    <property type="match status" value="1"/>
</dbReference>
<evidence type="ECO:0000313" key="23">
    <source>
        <dbReference type="Proteomes" id="UP000825729"/>
    </source>
</evidence>
<feature type="compositionally biased region" description="Low complexity" evidence="17">
    <location>
        <begin position="853"/>
        <end position="862"/>
    </location>
</feature>
<dbReference type="Pfam" id="PF07714">
    <property type="entry name" value="PK_Tyr_Ser-Thr"/>
    <property type="match status" value="1"/>
</dbReference>
<dbReference type="Gene3D" id="3.30.200.20">
    <property type="entry name" value="Phosphorylase Kinase, domain 1"/>
    <property type="match status" value="1"/>
</dbReference>
<dbReference type="PANTHER" id="PTHR27002">
    <property type="entry name" value="RECEPTOR-LIKE SERINE/THREONINE-PROTEIN KINASE SD1-8"/>
    <property type="match status" value="1"/>
</dbReference>
<dbReference type="PANTHER" id="PTHR27002:SF1082">
    <property type="entry name" value="OS06G0693000 PROTEIN"/>
    <property type="match status" value="1"/>
</dbReference>
<comment type="caution">
    <text evidence="22">The sequence shown here is derived from an EMBL/GenBank/DDBJ whole genome shotgun (WGS) entry which is preliminary data.</text>
</comment>
<keyword evidence="7 16" id="KW-0547">Nucleotide-binding</keyword>
<feature type="region of interest" description="Disordered" evidence="17">
    <location>
        <begin position="847"/>
        <end position="874"/>
    </location>
</feature>
<comment type="similarity">
    <text evidence="16">Belongs to the protein kinase superfamily. Ser/Thr protein kinase family.</text>
</comment>
<dbReference type="PROSITE" id="PS50948">
    <property type="entry name" value="PAN"/>
    <property type="match status" value="1"/>
</dbReference>
<keyword evidence="9 16" id="KW-0067">ATP-binding</keyword>
<evidence type="ECO:0000256" key="16">
    <source>
        <dbReference type="PIRNR" id="PIRNR000641"/>
    </source>
</evidence>
<evidence type="ECO:0000313" key="22">
    <source>
        <dbReference type="EMBL" id="KAG9452827.1"/>
    </source>
</evidence>
<evidence type="ECO:0000256" key="15">
    <source>
        <dbReference type="ARBA" id="ARBA00048679"/>
    </source>
</evidence>
<evidence type="ECO:0000256" key="2">
    <source>
        <dbReference type="ARBA" id="ARBA00022475"/>
    </source>
</evidence>
<dbReference type="Pfam" id="PF01453">
    <property type="entry name" value="B_lectin"/>
    <property type="match status" value="1"/>
</dbReference>
<reference evidence="22 23" key="1">
    <citation type="submission" date="2021-07" db="EMBL/GenBank/DDBJ databases">
        <title>The Aristolochia fimbriata genome: insights into angiosperm evolution, floral development and chemical biosynthesis.</title>
        <authorList>
            <person name="Jiao Y."/>
        </authorList>
    </citation>
    <scope>NUCLEOTIDE SEQUENCE [LARGE SCALE GENOMIC DNA]</scope>
    <source>
        <strain evidence="22">IBCAS-2021</strain>
        <tissue evidence="22">Leaf</tissue>
    </source>
</reference>
<dbReference type="InterPro" id="IPR000719">
    <property type="entry name" value="Prot_kinase_dom"/>
</dbReference>
<keyword evidence="6" id="KW-0732">Signal</keyword>
<dbReference type="InterPro" id="IPR001245">
    <property type="entry name" value="Ser-Thr/Tyr_kinase_cat_dom"/>
</dbReference>
<feature type="domain" description="Protein kinase" evidence="19">
    <location>
        <begin position="562"/>
        <end position="817"/>
    </location>
</feature>
<dbReference type="Proteomes" id="UP000825729">
    <property type="component" value="Unassembled WGS sequence"/>
</dbReference>
<dbReference type="GO" id="GO:0048544">
    <property type="term" value="P:recognition of pollen"/>
    <property type="evidence" value="ECO:0007669"/>
    <property type="project" value="InterPro"/>
</dbReference>
<comment type="catalytic activity">
    <reaction evidence="15 16">
        <text>L-seryl-[protein] + ATP = O-phospho-L-seryl-[protein] + ADP + H(+)</text>
        <dbReference type="Rhea" id="RHEA:17989"/>
        <dbReference type="Rhea" id="RHEA-COMP:9863"/>
        <dbReference type="Rhea" id="RHEA-COMP:11604"/>
        <dbReference type="ChEBI" id="CHEBI:15378"/>
        <dbReference type="ChEBI" id="CHEBI:29999"/>
        <dbReference type="ChEBI" id="CHEBI:30616"/>
        <dbReference type="ChEBI" id="CHEBI:83421"/>
        <dbReference type="ChEBI" id="CHEBI:456216"/>
        <dbReference type="EC" id="2.7.11.1"/>
    </reaction>
</comment>
<dbReference type="Gene3D" id="2.90.10.10">
    <property type="entry name" value="Bulb-type lectin domain"/>
    <property type="match status" value="1"/>
</dbReference>
<dbReference type="EMBL" id="JAINDJ010000003">
    <property type="protein sequence ID" value="KAG9452827.1"/>
    <property type="molecule type" value="Genomic_DNA"/>
</dbReference>
<dbReference type="PIRSF" id="PIRSF000641">
    <property type="entry name" value="SRK"/>
    <property type="match status" value="1"/>
</dbReference>
<keyword evidence="10 18" id="KW-1133">Transmembrane helix</keyword>
<dbReference type="GO" id="GO:0005886">
    <property type="term" value="C:plasma membrane"/>
    <property type="evidence" value="ECO:0007669"/>
    <property type="project" value="UniProtKB-SubCell"/>
</dbReference>
<keyword evidence="2" id="KW-1003">Cell membrane</keyword>
<keyword evidence="23" id="KW-1185">Reference proteome</keyword>
<dbReference type="Gene3D" id="1.10.510.10">
    <property type="entry name" value="Transferase(Phosphotransferase) domain 1"/>
    <property type="match status" value="1"/>
</dbReference>
<dbReference type="PROSITE" id="PS50011">
    <property type="entry name" value="PROTEIN_KINASE_DOM"/>
    <property type="match status" value="1"/>
</dbReference>
<evidence type="ECO:0000256" key="8">
    <source>
        <dbReference type="ARBA" id="ARBA00022777"/>
    </source>
</evidence>
<keyword evidence="11 18" id="KW-0472">Membrane</keyword>
<gene>
    <name evidence="22" type="ORF">H6P81_005731</name>
</gene>
<evidence type="ECO:0000259" key="20">
    <source>
        <dbReference type="PROSITE" id="PS50927"/>
    </source>
</evidence>
<dbReference type="Pfam" id="PF00954">
    <property type="entry name" value="S_locus_glycop"/>
    <property type="match status" value="1"/>
</dbReference>
<dbReference type="FunFam" id="3.30.200.20:FF:000195">
    <property type="entry name" value="G-type lectin S-receptor-like serine/threonine-protein kinase"/>
    <property type="match status" value="1"/>
</dbReference>
<feature type="transmembrane region" description="Helical" evidence="18">
    <location>
        <begin position="27"/>
        <end position="50"/>
    </location>
</feature>
<dbReference type="SMART" id="SM00473">
    <property type="entry name" value="PAN_AP"/>
    <property type="match status" value="1"/>
</dbReference>
<dbReference type="GO" id="GO:0005524">
    <property type="term" value="F:ATP binding"/>
    <property type="evidence" value="ECO:0007669"/>
    <property type="project" value="UniProtKB-KW"/>
</dbReference>
<dbReference type="PROSITE" id="PS00108">
    <property type="entry name" value="PROTEIN_KINASE_ST"/>
    <property type="match status" value="1"/>
</dbReference>
<comment type="catalytic activity">
    <reaction evidence="14 16">
        <text>L-threonyl-[protein] + ATP = O-phospho-L-threonyl-[protein] + ADP + H(+)</text>
        <dbReference type="Rhea" id="RHEA:46608"/>
        <dbReference type="Rhea" id="RHEA-COMP:11060"/>
        <dbReference type="Rhea" id="RHEA-COMP:11605"/>
        <dbReference type="ChEBI" id="CHEBI:15378"/>
        <dbReference type="ChEBI" id="CHEBI:30013"/>
        <dbReference type="ChEBI" id="CHEBI:30616"/>
        <dbReference type="ChEBI" id="CHEBI:61977"/>
        <dbReference type="ChEBI" id="CHEBI:456216"/>
        <dbReference type="EC" id="2.7.11.1"/>
    </reaction>
</comment>
<keyword evidence="13" id="KW-0325">Glycoprotein</keyword>
<dbReference type="InterPro" id="IPR036426">
    <property type="entry name" value="Bulb-type_lectin_dom_sf"/>
</dbReference>
<dbReference type="AlphaFoldDB" id="A0AAV7EVE5"/>
<evidence type="ECO:0000256" key="13">
    <source>
        <dbReference type="ARBA" id="ARBA00023180"/>
    </source>
</evidence>
<dbReference type="Pfam" id="PF11883">
    <property type="entry name" value="DUF3403"/>
    <property type="match status" value="1"/>
</dbReference>
<evidence type="ECO:0000256" key="1">
    <source>
        <dbReference type="ARBA" id="ARBA00004251"/>
    </source>
</evidence>
<dbReference type="InterPro" id="IPR021820">
    <property type="entry name" value="S-locus_recpt_kinase_C"/>
</dbReference>
<evidence type="ECO:0000256" key="3">
    <source>
        <dbReference type="ARBA" id="ARBA00022527"/>
    </source>
</evidence>
<evidence type="ECO:0000256" key="4">
    <source>
        <dbReference type="ARBA" id="ARBA00022679"/>
    </source>
</evidence>
<evidence type="ECO:0000259" key="19">
    <source>
        <dbReference type="PROSITE" id="PS50011"/>
    </source>
</evidence>
<dbReference type="CDD" id="cd00028">
    <property type="entry name" value="B_lectin"/>
    <property type="match status" value="1"/>
</dbReference>
<dbReference type="InterPro" id="IPR008271">
    <property type="entry name" value="Ser/Thr_kinase_AS"/>
</dbReference>